<evidence type="ECO:0000256" key="3">
    <source>
        <dbReference type="ARBA" id="ARBA00023157"/>
    </source>
</evidence>
<dbReference type="Gene3D" id="2.40.50.40">
    <property type="match status" value="1"/>
</dbReference>
<comment type="similarity">
    <text evidence="1 4">Belongs to the intercrine beta (chemokine CC) family.</text>
</comment>
<protein>
    <recommendedName>
        <fullName evidence="4">C-C motif chemokine</fullName>
    </recommendedName>
</protein>
<dbReference type="SUPFAM" id="SSF54117">
    <property type="entry name" value="Interleukin 8-like chemokines"/>
    <property type="match status" value="1"/>
</dbReference>
<keyword evidence="4" id="KW-0732">Signal</keyword>
<dbReference type="InterPro" id="IPR039809">
    <property type="entry name" value="Chemokine_b/g/d"/>
</dbReference>
<dbReference type="GO" id="GO:0008009">
    <property type="term" value="F:chemokine activity"/>
    <property type="evidence" value="ECO:0007669"/>
    <property type="project" value="InterPro"/>
</dbReference>
<evidence type="ECO:0000313" key="6">
    <source>
        <dbReference type="Ensembl" id="ENSPMEP00000022984.1"/>
    </source>
</evidence>
<keyword evidence="2 4" id="KW-0202">Cytokine</keyword>
<dbReference type="SMART" id="SM00199">
    <property type="entry name" value="SCY"/>
    <property type="match status" value="1"/>
</dbReference>
<keyword evidence="7" id="KW-1185">Reference proteome</keyword>
<dbReference type="InterPro" id="IPR001811">
    <property type="entry name" value="Chemokine_IL8-like_dom"/>
</dbReference>
<keyword evidence="4" id="KW-0145">Chemotaxis</keyword>
<name>A0A3B3Y6N5_9TELE</name>
<proteinExistence type="inferred from homology"/>
<dbReference type="Proteomes" id="UP000261480">
    <property type="component" value="Unplaced"/>
</dbReference>
<dbReference type="GO" id="GO:0005615">
    <property type="term" value="C:extracellular space"/>
    <property type="evidence" value="ECO:0007669"/>
    <property type="project" value="UniProtKB-KW"/>
</dbReference>
<dbReference type="PANTHER" id="PTHR12015">
    <property type="entry name" value="SMALL INDUCIBLE CYTOKINE A"/>
    <property type="match status" value="1"/>
</dbReference>
<evidence type="ECO:0000259" key="5">
    <source>
        <dbReference type="SMART" id="SM00199"/>
    </source>
</evidence>
<evidence type="ECO:0000256" key="2">
    <source>
        <dbReference type="ARBA" id="ARBA00022514"/>
    </source>
</evidence>
<accession>A0A3B3Y6N5</accession>
<reference evidence="6" key="2">
    <citation type="submission" date="2025-09" db="UniProtKB">
        <authorList>
            <consortium name="Ensembl"/>
        </authorList>
    </citation>
    <scope>IDENTIFICATION</scope>
</reference>
<evidence type="ECO:0000256" key="1">
    <source>
        <dbReference type="ARBA" id="ARBA00010868"/>
    </source>
</evidence>
<dbReference type="Pfam" id="PF00048">
    <property type="entry name" value="IL8"/>
    <property type="match status" value="1"/>
</dbReference>
<dbReference type="PROSITE" id="PS00472">
    <property type="entry name" value="SMALL_CYTOKINES_CC"/>
    <property type="match status" value="1"/>
</dbReference>
<keyword evidence="4" id="KW-0964">Secreted</keyword>
<sequence length="106" mass="12081">MVSMRVTVMAATLVALCVLATNMHAAYIFCCRRYVHRKIPFSEIKGFSLQKSTDLCPVRAIIFHTKNGKRCADPSLKWVMDYVTKAELYHGPGQNHHRWAPTCEIV</sequence>
<organism evidence="6 7">
    <name type="scientific">Poecilia mexicana</name>
    <dbReference type="NCBI Taxonomy" id="48701"/>
    <lineage>
        <taxon>Eukaryota</taxon>
        <taxon>Metazoa</taxon>
        <taxon>Chordata</taxon>
        <taxon>Craniata</taxon>
        <taxon>Vertebrata</taxon>
        <taxon>Euteleostomi</taxon>
        <taxon>Actinopterygii</taxon>
        <taxon>Neopterygii</taxon>
        <taxon>Teleostei</taxon>
        <taxon>Neoteleostei</taxon>
        <taxon>Acanthomorphata</taxon>
        <taxon>Ovalentaria</taxon>
        <taxon>Atherinomorphae</taxon>
        <taxon>Cyprinodontiformes</taxon>
        <taxon>Poeciliidae</taxon>
        <taxon>Poeciliinae</taxon>
        <taxon>Poecilia</taxon>
    </lineage>
</organism>
<feature type="domain" description="Chemokine interleukin-8-like" evidence="5">
    <location>
        <begin position="30"/>
        <end position="86"/>
    </location>
</feature>
<keyword evidence="3" id="KW-1015">Disulfide bond</keyword>
<dbReference type="GO" id="GO:0006955">
    <property type="term" value="P:immune response"/>
    <property type="evidence" value="ECO:0007669"/>
    <property type="project" value="InterPro"/>
</dbReference>
<dbReference type="InterPro" id="IPR036048">
    <property type="entry name" value="Interleukin_8-like_sf"/>
</dbReference>
<dbReference type="Ensembl" id="ENSPMET00000011326.1">
    <property type="protein sequence ID" value="ENSPMEP00000022984.1"/>
    <property type="gene ID" value="ENSPMEG00000004315.1"/>
</dbReference>
<dbReference type="InterPro" id="IPR000827">
    <property type="entry name" value="Chemokine_CC_CS"/>
</dbReference>
<dbReference type="CDD" id="cd00272">
    <property type="entry name" value="Chemokine_CC"/>
    <property type="match status" value="1"/>
</dbReference>
<comment type="subcellular location">
    <subcellularLocation>
        <location evidence="4">Secreted</location>
    </subcellularLocation>
</comment>
<feature type="signal peptide" evidence="4">
    <location>
        <begin position="1"/>
        <end position="25"/>
    </location>
</feature>
<evidence type="ECO:0000313" key="7">
    <source>
        <dbReference type="Proteomes" id="UP000261480"/>
    </source>
</evidence>
<dbReference type="PANTHER" id="PTHR12015:SF190">
    <property type="entry name" value="C-C MOTIF CHEMOKINE"/>
    <property type="match status" value="1"/>
</dbReference>
<reference evidence="6" key="1">
    <citation type="submission" date="2025-08" db="UniProtKB">
        <authorList>
            <consortium name="Ensembl"/>
        </authorList>
    </citation>
    <scope>IDENTIFICATION</scope>
</reference>
<evidence type="ECO:0000256" key="4">
    <source>
        <dbReference type="RuleBase" id="RU361150"/>
    </source>
</evidence>
<dbReference type="AlphaFoldDB" id="A0A3B3Y6N5"/>
<feature type="chain" id="PRO_5017099025" description="C-C motif chemokine" evidence="4">
    <location>
        <begin position="26"/>
        <end position="106"/>
    </location>
</feature>